<sequence length="479" mass="54790">MKRTEETMGKLPSECTTIIVGKDMTSDGSMIVARSEDWDAMEAKNYELYEDTKNGPREFVAKDSPFRCELPAEMLGYSALAPFCLPNHWGSAGFNSAGVGMSATESIFSSDAVLKFDPLVETGLAENAVFNVVLPYVKTAREGVERLGMLIEKHGIAEGFGIGFVDNKEIWYLETACGHRWLACKMPKEEYFVTGNQSRFRVYDPTDKENFLASADLIEFAEKNGLYDPKKGTFDFHEAYARDEELDTTYNYPRVWGLQKMFSPAIKNDVTKNTFPVFATAEKPISITALRHAFRFHYDNTEHDPYLHSNPKEPYRPVSIFRTTQTHILQVRPELPKAIGCVGYVAMGMADLGLFLPLYQGITSYPEAYTKGKDEADSESAYWKFRKVMTLGMVNYNKYAPMIKEAYLKFEEETDRRQREMEEEYLRIYKSQPLRANDMLQEFSDRILTRALELADCLQEKLFTQLTKDIQAEYLFHGA</sequence>
<dbReference type="AlphaFoldDB" id="A0A5C8GHV9"/>
<evidence type="ECO:0000256" key="2">
    <source>
        <dbReference type="ARBA" id="ARBA00007225"/>
    </source>
</evidence>
<evidence type="ECO:0000256" key="5">
    <source>
        <dbReference type="ARBA" id="ARBA00022997"/>
    </source>
</evidence>
<proteinExistence type="inferred from homology"/>
<dbReference type="OrthoDB" id="9764088at2"/>
<dbReference type="Pfam" id="PF03577">
    <property type="entry name" value="Peptidase_C69"/>
    <property type="match status" value="1"/>
</dbReference>
<protein>
    <recommendedName>
        <fullName evidence="6">Dipeptidase</fullName>
        <ecNumber evidence="6">3.4.-.-</ecNumber>
    </recommendedName>
</protein>
<gene>
    <name evidence="7" type="ORF">ETF27_06945</name>
</gene>
<accession>A0A5C8GHV9</accession>
<evidence type="ECO:0000256" key="6">
    <source>
        <dbReference type="RuleBase" id="RU364089"/>
    </source>
</evidence>
<keyword evidence="5 6" id="KW-0224">Dipeptidase</keyword>
<evidence type="ECO:0000313" key="8">
    <source>
        <dbReference type="Proteomes" id="UP000321612"/>
    </source>
</evidence>
<organism evidence="7 8">
    <name type="scientific">Prevotella brunnea</name>
    <dbReference type="NCBI Taxonomy" id="2508867"/>
    <lineage>
        <taxon>Bacteria</taxon>
        <taxon>Pseudomonadati</taxon>
        <taxon>Bacteroidota</taxon>
        <taxon>Bacteroidia</taxon>
        <taxon>Bacteroidales</taxon>
        <taxon>Prevotellaceae</taxon>
        <taxon>Prevotella</taxon>
    </lineage>
</organism>
<evidence type="ECO:0000256" key="3">
    <source>
        <dbReference type="ARBA" id="ARBA00022670"/>
    </source>
</evidence>
<dbReference type="PANTHER" id="PTHR12994">
    <property type="entry name" value="SECERNIN"/>
    <property type="match status" value="1"/>
</dbReference>
<dbReference type="EC" id="3.4.-.-" evidence="6"/>
<keyword evidence="3 6" id="KW-0645">Protease</keyword>
<dbReference type="NCBIfam" id="NF033678">
    <property type="entry name" value="C69_fam_dipept"/>
    <property type="match status" value="1"/>
</dbReference>
<dbReference type="InterPro" id="IPR005322">
    <property type="entry name" value="Peptidase_C69"/>
</dbReference>
<dbReference type="InterPro" id="IPR047804">
    <property type="entry name" value="C69_dipept_A-like"/>
</dbReference>
<keyword evidence="4 6" id="KW-0378">Hydrolase</keyword>
<dbReference type="Proteomes" id="UP000321612">
    <property type="component" value="Unassembled WGS sequence"/>
</dbReference>
<comment type="catalytic activity">
    <reaction evidence="1">
        <text>an L-aminoacyl-L-amino acid + H2O = 2 an L-alpha-amino acid</text>
        <dbReference type="Rhea" id="RHEA:48940"/>
        <dbReference type="ChEBI" id="CHEBI:15377"/>
        <dbReference type="ChEBI" id="CHEBI:59869"/>
        <dbReference type="ChEBI" id="CHEBI:77460"/>
        <dbReference type="EC" id="3.4.13.19"/>
    </reaction>
</comment>
<evidence type="ECO:0000313" key="7">
    <source>
        <dbReference type="EMBL" id="TXJ61593.1"/>
    </source>
</evidence>
<reference evidence="8" key="1">
    <citation type="submission" date="2019-05" db="EMBL/GenBank/DDBJ databases">
        <title>Prevotella brunnea sp. nov., isolated from a wound of a patient.</title>
        <authorList>
            <person name="Buhl M."/>
        </authorList>
    </citation>
    <scope>NUCLEOTIDE SEQUENCE [LARGE SCALE GENOMIC DNA]</scope>
    <source>
        <strain evidence="8">A2672</strain>
    </source>
</reference>
<dbReference type="Gene3D" id="3.60.60.10">
    <property type="entry name" value="Penicillin V Acylase, Chain A"/>
    <property type="match status" value="1"/>
</dbReference>
<dbReference type="PANTHER" id="PTHR12994:SF17">
    <property type="entry name" value="LD30995P"/>
    <property type="match status" value="1"/>
</dbReference>
<comment type="caution">
    <text evidence="7">The sequence shown here is derived from an EMBL/GenBank/DDBJ whole genome shotgun (WGS) entry which is preliminary data.</text>
</comment>
<evidence type="ECO:0000256" key="4">
    <source>
        <dbReference type="ARBA" id="ARBA00022801"/>
    </source>
</evidence>
<dbReference type="RefSeq" id="WP_130830503.1">
    <property type="nucleotide sequence ID" value="NZ_SDIK01000053.1"/>
</dbReference>
<keyword evidence="8" id="KW-1185">Reference proteome</keyword>
<comment type="similarity">
    <text evidence="2 6">Belongs to the peptidase C69 family.</text>
</comment>
<evidence type="ECO:0000256" key="1">
    <source>
        <dbReference type="ARBA" id="ARBA00001670"/>
    </source>
</evidence>
<dbReference type="GO" id="GO:0006508">
    <property type="term" value="P:proteolysis"/>
    <property type="evidence" value="ECO:0007669"/>
    <property type="project" value="UniProtKB-KW"/>
</dbReference>
<dbReference type="GO" id="GO:0016805">
    <property type="term" value="F:dipeptidase activity"/>
    <property type="evidence" value="ECO:0007669"/>
    <property type="project" value="UniProtKB-KW"/>
</dbReference>
<name>A0A5C8GHV9_9BACT</name>
<dbReference type="EMBL" id="SDIK01000053">
    <property type="protein sequence ID" value="TXJ61593.1"/>
    <property type="molecule type" value="Genomic_DNA"/>
</dbReference>
<dbReference type="GO" id="GO:0070004">
    <property type="term" value="F:cysteine-type exopeptidase activity"/>
    <property type="evidence" value="ECO:0007669"/>
    <property type="project" value="InterPro"/>
</dbReference>